<accession>A0AAD4ZPH2</accession>
<sequence length="207" mass="22941">MKRCLDDFCSLSGQKVNFEKSMVCVSPNTCPVLAQNIAYISGSPLSDNLVTSAIPIYYMQIAMLPASVCNKLDQLNKNFLWGHAFDKAKVHLVNWETVCKPKCAGGLGVKNVAWMNQALLAKFGWRLLHNEQGLWAKVLKKEWCCSVKHIFREQNFFVDSLASMSHDLPLGLHVLDLAPGVVVELLATDARSLASPRMVVVSSFCVV</sequence>
<name>A0AAD4ZPH2_PRUDU</name>
<organism evidence="1 2">
    <name type="scientific">Prunus dulcis</name>
    <name type="common">Almond</name>
    <name type="synonym">Amygdalus dulcis</name>
    <dbReference type="NCBI Taxonomy" id="3755"/>
    <lineage>
        <taxon>Eukaryota</taxon>
        <taxon>Viridiplantae</taxon>
        <taxon>Streptophyta</taxon>
        <taxon>Embryophyta</taxon>
        <taxon>Tracheophyta</taxon>
        <taxon>Spermatophyta</taxon>
        <taxon>Magnoliopsida</taxon>
        <taxon>eudicotyledons</taxon>
        <taxon>Gunneridae</taxon>
        <taxon>Pentapetalae</taxon>
        <taxon>rosids</taxon>
        <taxon>fabids</taxon>
        <taxon>Rosales</taxon>
        <taxon>Rosaceae</taxon>
        <taxon>Amygdaloideae</taxon>
        <taxon>Amygdaleae</taxon>
        <taxon>Prunus</taxon>
    </lineage>
</organism>
<gene>
    <name evidence="1" type="ORF">L3X38_004714</name>
</gene>
<keyword evidence="2" id="KW-1185">Reference proteome</keyword>
<evidence type="ECO:0000313" key="1">
    <source>
        <dbReference type="EMBL" id="KAI5351823.1"/>
    </source>
</evidence>
<comment type="caution">
    <text evidence="1">The sequence shown here is derived from an EMBL/GenBank/DDBJ whole genome shotgun (WGS) entry which is preliminary data.</text>
</comment>
<dbReference type="PANTHER" id="PTHR33116:SF70">
    <property type="entry name" value="NON-LTR RETROELEMENT REVERSE TRANSCRIPTASE-LIKE PROTEIN"/>
    <property type="match status" value="1"/>
</dbReference>
<dbReference type="PANTHER" id="PTHR33116">
    <property type="entry name" value="REVERSE TRANSCRIPTASE ZINC-BINDING DOMAIN-CONTAINING PROTEIN-RELATED-RELATED"/>
    <property type="match status" value="1"/>
</dbReference>
<dbReference type="EMBL" id="JAJFAZ020000001">
    <property type="protein sequence ID" value="KAI5351823.1"/>
    <property type="molecule type" value="Genomic_DNA"/>
</dbReference>
<proteinExistence type="predicted"/>
<evidence type="ECO:0000313" key="2">
    <source>
        <dbReference type="Proteomes" id="UP001054821"/>
    </source>
</evidence>
<dbReference type="Proteomes" id="UP001054821">
    <property type="component" value="Chromosome 1"/>
</dbReference>
<dbReference type="AlphaFoldDB" id="A0AAD4ZPH2"/>
<protein>
    <submittedName>
        <fullName evidence="1">Uncharacterized protein</fullName>
    </submittedName>
</protein>
<reference evidence="1 2" key="1">
    <citation type="journal article" date="2022" name="G3 (Bethesda)">
        <title>Whole-genome sequence and methylome profiling of the almond [Prunus dulcis (Mill.) D.A. Webb] cultivar 'Nonpareil'.</title>
        <authorList>
            <person name="D'Amico-Willman K.M."/>
            <person name="Ouma W.Z."/>
            <person name="Meulia T."/>
            <person name="Sideli G.M."/>
            <person name="Gradziel T.M."/>
            <person name="Fresnedo-Ramirez J."/>
        </authorList>
    </citation>
    <scope>NUCLEOTIDE SEQUENCE [LARGE SCALE GENOMIC DNA]</scope>
    <source>
        <strain evidence="1">Clone GOH B32 T37-40</strain>
    </source>
</reference>